<accession>A0ABW2HT27</accession>
<comment type="caution">
    <text evidence="2">The sequence shown here is derived from an EMBL/GenBank/DDBJ whole genome shotgun (WGS) entry which is preliminary data.</text>
</comment>
<evidence type="ECO:0000313" key="2">
    <source>
        <dbReference type="EMBL" id="MFC7276247.1"/>
    </source>
</evidence>
<feature type="compositionally biased region" description="Polar residues" evidence="1">
    <location>
        <begin position="194"/>
        <end position="203"/>
    </location>
</feature>
<dbReference type="NCBIfam" id="NF045478">
    <property type="entry name" value="XF1762_fam"/>
    <property type="match status" value="1"/>
</dbReference>
<dbReference type="RefSeq" id="WP_378970312.1">
    <property type="nucleotide sequence ID" value="NZ_JBHTBJ010000013.1"/>
</dbReference>
<dbReference type="EMBL" id="JBHTBJ010000013">
    <property type="protein sequence ID" value="MFC7276247.1"/>
    <property type="molecule type" value="Genomic_DNA"/>
</dbReference>
<protein>
    <submittedName>
        <fullName evidence="2">XF1762 family protein</fullName>
    </submittedName>
</protein>
<keyword evidence="3" id="KW-1185">Reference proteome</keyword>
<gene>
    <name evidence="2" type="ORF">ACFQS1_19820</name>
</gene>
<proteinExistence type="predicted"/>
<evidence type="ECO:0000313" key="3">
    <source>
        <dbReference type="Proteomes" id="UP001596548"/>
    </source>
</evidence>
<sequence>MTLALVPVSFADACAFVAAWHRHHEPPAGHKFSIGVARDQTLVGVAIVGRPVARPFDDGSTLEVTRCATDGTPNAASMLYAVAWRAASALGYRRLVTYTQRGESGASLRAAGWRVIAERPPRPGWNVPSRPRDARGTANVQRYLWEAVSPRSDVAALTPQAREDCPFCMTGLASHCPRHRDEQNLIDPPRAGSSRLTSGETPA</sequence>
<dbReference type="Proteomes" id="UP001596548">
    <property type="component" value="Unassembled WGS sequence"/>
</dbReference>
<feature type="region of interest" description="Disordered" evidence="1">
    <location>
        <begin position="179"/>
        <end position="203"/>
    </location>
</feature>
<evidence type="ECO:0000256" key="1">
    <source>
        <dbReference type="SAM" id="MobiDB-lite"/>
    </source>
</evidence>
<reference evidence="3" key="1">
    <citation type="journal article" date="2019" name="Int. J. Syst. Evol. Microbiol.">
        <title>The Global Catalogue of Microorganisms (GCM) 10K type strain sequencing project: providing services to taxonomists for standard genome sequencing and annotation.</title>
        <authorList>
            <consortium name="The Broad Institute Genomics Platform"/>
            <consortium name="The Broad Institute Genome Sequencing Center for Infectious Disease"/>
            <person name="Wu L."/>
            <person name="Ma J."/>
        </authorList>
    </citation>
    <scope>NUCLEOTIDE SEQUENCE [LARGE SCALE GENOMIC DNA]</scope>
    <source>
        <strain evidence="3">XZYJT-10</strain>
    </source>
</reference>
<organism evidence="2 3">
    <name type="scientific">Paractinoplanes rhizophilus</name>
    <dbReference type="NCBI Taxonomy" id="1416877"/>
    <lineage>
        <taxon>Bacteria</taxon>
        <taxon>Bacillati</taxon>
        <taxon>Actinomycetota</taxon>
        <taxon>Actinomycetes</taxon>
        <taxon>Micromonosporales</taxon>
        <taxon>Micromonosporaceae</taxon>
        <taxon>Paractinoplanes</taxon>
    </lineage>
</organism>
<name>A0ABW2HT27_9ACTN</name>
<dbReference type="InterPro" id="IPR053780">
    <property type="entry name" value="Gp66-like"/>
</dbReference>